<dbReference type="AlphaFoldDB" id="A0A8S9GPZ2"/>
<reference evidence="1" key="1">
    <citation type="submission" date="2019-12" db="EMBL/GenBank/DDBJ databases">
        <title>Genome sequencing and annotation of Brassica cretica.</title>
        <authorList>
            <person name="Studholme D.J."/>
            <person name="Sarris P.F."/>
        </authorList>
    </citation>
    <scope>NUCLEOTIDE SEQUENCE</scope>
    <source>
        <strain evidence="1">PFS-102/07</strain>
        <tissue evidence="1">Leaf</tissue>
    </source>
</reference>
<evidence type="ECO:0000313" key="1">
    <source>
        <dbReference type="EMBL" id="KAF2546357.1"/>
    </source>
</evidence>
<comment type="caution">
    <text evidence="1">The sequence shown here is derived from an EMBL/GenBank/DDBJ whole genome shotgun (WGS) entry which is preliminary data.</text>
</comment>
<name>A0A8S9GPZ2_BRACR</name>
<sequence>MAIGPRTSQAQSLRSDRASTRLGRYIATELKPSSVSTYRPSTYTARSLRSDQARTRLGRCVATELSQNVDTTRIHAFSSTL</sequence>
<proteinExistence type="predicted"/>
<accession>A0A8S9GPZ2</accession>
<gene>
    <name evidence="1" type="ORF">F2Q70_00020927</name>
</gene>
<dbReference type="EMBL" id="QGKY02001925">
    <property type="protein sequence ID" value="KAF2546357.1"/>
    <property type="molecule type" value="Genomic_DNA"/>
</dbReference>
<organism evidence="1">
    <name type="scientific">Brassica cretica</name>
    <name type="common">Mustard</name>
    <dbReference type="NCBI Taxonomy" id="69181"/>
    <lineage>
        <taxon>Eukaryota</taxon>
        <taxon>Viridiplantae</taxon>
        <taxon>Streptophyta</taxon>
        <taxon>Embryophyta</taxon>
        <taxon>Tracheophyta</taxon>
        <taxon>Spermatophyta</taxon>
        <taxon>Magnoliopsida</taxon>
        <taxon>eudicotyledons</taxon>
        <taxon>Gunneridae</taxon>
        <taxon>Pentapetalae</taxon>
        <taxon>rosids</taxon>
        <taxon>malvids</taxon>
        <taxon>Brassicales</taxon>
        <taxon>Brassicaceae</taxon>
        <taxon>Brassiceae</taxon>
        <taxon>Brassica</taxon>
    </lineage>
</organism>
<protein>
    <submittedName>
        <fullName evidence="1">Uncharacterized protein</fullName>
    </submittedName>
</protein>